<dbReference type="AlphaFoldDB" id="A0AAD6QPS4"/>
<dbReference type="GO" id="GO:0003724">
    <property type="term" value="F:RNA helicase activity"/>
    <property type="evidence" value="ECO:0007669"/>
    <property type="project" value="UniProtKB-EC"/>
</dbReference>
<evidence type="ECO:0000259" key="11">
    <source>
        <dbReference type="PROSITE" id="PS51192"/>
    </source>
</evidence>
<evidence type="ECO:0000256" key="1">
    <source>
        <dbReference type="ARBA" id="ARBA00012552"/>
    </source>
</evidence>
<dbReference type="Pfam" id="PF00270">
    <property type="entry name" value="DEAD"/>
    <property type="match status" value="1"/>
</dbReference>
<keyword evidence="15" id="KW-1185">Reference proteome</keyword>
<keyword evidence="6" id="KW-0694">RNA-binding</keyword>
<evidence type="ECO:0000259" key="12">
    <source>
        <dbReference type="PROSITE" id="PS51194"/>
    </source>
</evidence>
<name>A0AAD6QPS4_9ROSI</name>
<keyword evidence="2" id="KW-0547">Nucleotide-binding</keyword>
<feature type="compositionally biased region" description="Gly residues" evidence="10">
    <location>
        <begin position="61"/>
        <end position="77"/>
    </location>
</feature>
<feature type="domain" description="Helicase C-terminal" evidence="12">
    <location>
        <begin position="399"/>
        <end position="550"/>
    </location>
</feature>
<keyword evidence="3" id="KW-0378">Hydrolase</keyword>
<accession>A0AAD6QPS4</accession>
<reference evidence="14" key="1">
    <citation type="journal article" date="2023" name="Mol. Ecol. Resour.">
        <title>Chromosome-level genome assembly of a triploid poplar Populus alba 'Berolinensis'.</title>
        <authorList>
            <person name="Chen S."/>
            <person name="Yu Y."/>
            <person name="Wang X."/>
            <person name="Wang S."/>
            <person name="Zhang T."/>
            <person name="Zhou Y."/>
            <person name="He R."/>
            <person name="Meng N."/>
            <person name="Wang Y."/>
            <person name="Liu W."/>
            <person name="Liu Z."/>
            <person name="Liu J."/>
            <person name="Guo Q."/>
            <person name="Huang H."/>
            <person name="Sederoff R.R."/>
            <person name="Wang G."/>
            <person name="Qu G."/>
            <person name="Chen S."/>
        </authorList>
    </citation>
    <scope>NUCLEOTIDE SEQUENCE</scope>
    <source>
        <strain evidence="14">SC-2020</strain>
    </source>
</reference>
<gene>
    <name evidence="14" type="ORF">NC653_017167</name>
</gene>
<dbReference type="PROSITE" id="PS51195">
    <property type="entry name" value="Q_MOTIF"/>
    <property type="match status" value="1"/>
</dbReference>
<comment type="similarity">
    <text evidence="7">Belongs to the DEAD box helicase family. DDX3/DED1 subfamily.</text>
</comment>
<evidence type="ECO:0000256" key="3">
    <source>
        <dbReference type="ARBA" id="ARBA00022801"/>
    </source>
</evidence>
<dbReference type="GO" id="GO:0016787">
    <property type="term" value="F:hydrolase activity"/>
    <property type="evidence" value="ECO:0007669"/>
    <property type="project" value="UniProtKB-KW"/>
</dbReference>
<keyword evidence="4" id="KW-0347">Helicase</keyword>
<dbReference type="CDD" id="cd17967">
    <property type="entry name" value="DEADc_DDX3_DDX4"/>
    <property type="match status" value="1"/>
</dbReference>
<dbReference type="FunFam" id="3.40.50.300:FF:000397">
    <property type="entry name" value="Probable ATP-dependent RNA helicase DDX4"/>
    <property type="match status" value="1"/>
</dbReference>
<feature type="compositionally biased region" description="Gly residues" evidence="10">
    <location>
        <begin position="86"/>
        <end position="99"/>
    </location>
</feature>
<dbReference type="Pfam" id="PF00271">
    <property type="entry name" value="Helicase_C"/>
    <property type="match status" value="1"/>
</dbReference>
<dbReference type="FunFam" id="3.40.50.300:FF:000008">
    <property type="entry name" value="ATP-dependent RNA helicase RhlB"/>
    <property type="match status" value="1"/>
</dbReference>
<dbReference type="GO" id="GO:0005524">
    <property type="term" value="F:ATP binding"/>
    <property type="evidence" value="ECO:0007669"/>
    <property type="project" value="UniProtKB-KW"/>
</dbReference>
<dbReference type="SMART" id="SM00487">
    <property type="entry name" value="DEXDc"/>
    <property type="match status" value="1"/>
</dbReference>
<feature type="compositionally biased region" description="Low complexity" evidence="10">
    <location>
        <begin position="1"/>
        <end position="23"/>
    </location>
</feature>
<feature type="short sequence motif" description="Q motif" evidence="9">
    <location>
        <begin position="157"/>
        <end position="185"/>
    </location>
</feature>
<dbReference type="PANTHER" id="PTHR47958">
    <property type="entry name" value="ATP-DEPENDENT RNA HELICASE DBP3"/>
    <property type="match status" value="1"/>
</dbReference>
<evidence type="ECO:0000256" key="10">
    <source>
        <dbReference type="SAM" id="MobiDB-lite"/>
    </source>
</evidence>
<dbReference type="SMART" id="SM00490">
    <property type="entry name" value="HELICc"/>
    <property type="match status" value="1"/>
</dbReference>
<dbReference type="InterPro" id="IPR014014">
    <property type="entry name" value="RNA_helicase_DEAD_Q_motif"/>
</dbReference>
<feature type="domain" description="Helicase ATP-binding" evidence="11">
    <location>
        <begin position="188"/>
        <end position="372"/>
    </location>
</feature>
<evidence type="ECO:0000256" key="6">
    <source>
        <dbReference type="ARBA" id="ARBA00022884"/>
    </source>
</evidence>
<dbReference type="Gene3D" id="3.40.50.300">
    <property type="entry name" value="P-loop containing nucleotide triphosphate hydrolases"/>
    <property type="match status" value="2"/>
</dbReference>
<comment type="catalytic activity">
    <reaction evidence="8">
        <text>ATP + H2O = ADP + phosphate + H(+)</text>
        <dbReference type="Rhea" id="RHEA:13065"/>
        <dbReference type="ChEBI" id="CHEBI:15377"/>
        <dbReference type="ChEBI" id="CHEBI:15378"/>
        <dbReference type="ChEBI" id="CHEBI:30616"/>
        <dbReference type="ChEBI" id="CHEBI:43474"/>
        <dbReference type="ChEBI" id="CHEBI:456216"/>
        <dbReference type="EC" id="3.6.4.13"/>
    </reaction>
</comment>
<evidence type="ECO:0000256" key="7">
    <source>
        <dbReference type="ARBA" id="ARBA00024358"/>
    </source>
</evidence>
<dbReference type="PROSITE" id="PS51194">
    <property type="entry name" value="HELICASE_CTER"/>
    <property type="match status" value="1"/>
</dbReference>
<evidence type="ECO:0000256" key="2">
    <source>
        <dbReference type="ARBA" id="ARBA00022741"/>
    </source>
</evidence>
<feature type="region of interest" description="Disordered" evidence="10">
    <location>
        <begin position="1"/>
        <end position="110"/>
    </location>
</feature>
<dbReference type="Proteomes" id="UP001164929">
    <property type="component" value="Chromosome 6"/>
</dbReference>
<dbReference type="InterPro" id="IPR014001">
    <property type="entry name" value="Helicase_ATP-bd"/>
</dbReference>
<evidence type="ECO:0000313" key="14">
    <source>
        <dbReference type="EMBL" id="KAJ6994254.1"/>
    </source>
</evidence>
<dbReference type="SUPFAM" id="SSF52540">
    <property type="entry name" value="P-loop containing nucleoside triphosphate hydrolases"/>
    <property type="match status" value="1"/>
</dbReference>
<dbReference type="InterPro" id="IPR027417">
    <property type="entry name" value="P-loop_NTPase"/>
</dbReference>
<evidence type="ECO:0000256" key="4">
    <source>
        <dbReference type="ARBA" id="ARBA00022806"/>
    </source>
</evidence>
<evidence type="ECO:0000313" key="15">
    <source>
        <dbReference type="Proteomes" id="UP001164929"/>
    </source>
</evidence>
<dbReference type="PROSITE" id="PS51192">
    <property type="entry name" value="HELICASE_ATP_BIND_1"/>
    <property type="match status" value="1"/>
</dbReference>
<dbReference type="EMBL" id="JAQIZT010000006">
    <property type="protein sequence ID" value="KAJ6994254.1"/>
    <property type="molecule type" value="Genomic_DNA"/>
</dbReference>
<sequence length="615" mass="66802">MRTSWADSVANSASENAASGSSGPRPTRATYIPPHLRNRPPSSDFLAPPPAAPSLGNDRVGYGGPAGGSRWGGGGGSASKLDSGRLGYGSGGRGGGGGWNNRIGGLERGREREVNPFDNDGDAEPAFDVQENTGINFDAYEDIPVETSGQNVPPPVNTFAEIDLGEAVNQNIRRCKYVKPTPVQRNAIPILLAGRDLMACAQTGSGKTAAFCFPIIAGIMREQYVQRPHGGRTVYPLALILSPTRELSCQIHDEAKKFAYQTGVKVVVVYGGAPINQQLRELERGVDVLVATPGRLVDLVERARVSLQMIRYLALDEADRMLDMGFEPQIRKVVEQMNMPPCGRRQTMLFSATFPKEIQRLASDFLSNYIFLAVGRVGSSTDLIVQRVEYVHETDKRSHLMDLLHAQRETEVNGKHSLTLVFVETKKGADSLEHWLYVNKFPATSIHGDRSQQEREMALRSFKSGKTPILVATDVAARGLDIPHVAHVVNFDLPNDIDDYVHRIGRTGRAGKTGLATAFFNENNLSLARPLADLMQESNQEVPAWLTRYASRVSFSGGKNRRSVGARFGGRDMRRDGSFNRGTDYYGGGNNSSGGYGVSAGYGGGYNPAVASAWD</sequence>
<dbReference type="InterPro" id="IPR011545">
    <property type="entry name" value="DEAD/DEAH_box_helicase_dom"/>
</dbReference>
<protein>
    <recommendedName>
        <fullName evidence="1">RNA helicase</fullName>
        <ecNumber evidence="1">3.6.4.13</ecNumber>
    </recommendedName>
</protein>
<dbReference type="EC" id="3.6.4.13" evidence="1"/>
<proteinExistence type="inferred from homology"/>
<evidence type="ECO:0000256" key="8">
    <source>
        <dbReference type="ARBA" id="ARBA00047984"/>
    </source>
</evidence>
<evidence type="ECO:0000256" key="5">
    <source>
        <dbReference type="ARBA" id="ARBA00022840"/>
    </source>
</evidence>
<comment type="caution">
    <text evidence="14">The sequence shown here is derived from an EMBL/GenBank/DDBJ whole genome shotgun (WGS) entry which is preliminary data.</text>
</comment>
<evidence type="ECO:0000259" key="13">
    <source>
        <dbReference type="PROSITE" id="PS51195"/>
    </source>
</evidence>
<dbReference type="CDD" id="cd18787">
    <property type="entry name" value="SF2_C_DEAD"/>
    <property type="match status" value="1"/>
</dbReference>
<dbReference type="GO" id="GO:0003723">
    <property type="term" value="F:RNA binding"/>
    <property type="evidence" value="ECO:0007669"/>
    <property type="project" value="UniProtKB-KW"/>
</dbReference>
<dbReference type="InterPro" id="IPR001650">
    <property type="entry name" value="Helicase_C-like"/>
</dbReference>
<feature type="domain" description="DEAD-box RNA helicase Q" evidence="13">
    <location>
        <begin position="157"/>
        <end position="185"/>
    </location>
</feature>
<dbReference type="InterPro" id="IPR044763">
    <property type="entry name" value="Ded1/Dbp1_DEADc"/>
</dbReference>
<keyword evidence="5" id="KW-0067">ATP-binding</keyword>
<evidence type="ECO:0000256" key="9">
    <source>
        <dbReference type="PROSITE-ProRule" id="PRU00552"/>
    </source>
</evidence>
<organism evidence="14 15">
    <name type="scientific">Populus alba x Populus x berolinensis</name>
    <dbReference type="NCBI Taxonomy" id="444605"/>
    <lineage>
        <taxon>Eukaryota</taxon>
        <taxon>Viridiplantae</taxon>
        <taxon>Streptophyta</taxon>
        <taxon>Embryophyta</taxon>
        <taxon>Tracheophyta</taxon>
        <taxon>Spermatophyta</taxon>
        <taxon>Magnoliopsida</taxon>
        <taxon>eudicotyledons</taxon>
        <taxon>Gunneridae</taxon>
        <taxon>Pentapetalae</taxon>
        <taxon>rosids</taxon>
        <taxon>fabids</taxon>
        <taxon>Malpighiales</taxon>
        <taxon>Salicaceae</taxon>
        <taxon>Saliceae</taxon>
        <taxon>Populus</taxon>
    </lineage>
</organism>